<dbReference type="InterPro" id="IPR002912">
    <property type="entry name" value="ACT_dom"/>
</dbReference>
<keyword evidence="2 3" id="KW-0378">Hydrolase</keyword>
<dbReference type="GO" id="GO:0006189">
    <property type="term" value="P:'de novo' IMP biosynthetic process"/>
    <property type="evidence" value="ECO:0007669"/>
    <property type="project" value="UniProtKB-UniRule"/>
</dbReference>
<evidence type="ECO:0000259" key="5">
    <source>
        <dbReference type="PROSITE" id="PS51671"/>
    </source>
</evidence>
<dbReference type="InterPro" id="IPR044074">
    <property type="entry name" value="PurU_ACT"/>
</dbReference>
<evidence type="ECO:0000256" key="2">
    <source>
        <dbReference type="ARBA" id="ARBA00022801"/>
    </source>
</evidence>
<evidence type="ECO:0000256" key="3">
    <source>
        <dbReference type="HAMAP-Rule" id="MF_01927"/>
    </source>
</evidence>
<organism evidence="6 7">
    <name type="scientific">Ectobacillus ponti</name>
    <dbReference type="NCBI Taxonomy" id="2961894"/>
    <lineage>
        <taxon>Bacteria</taxon>
        <taxon>Bacillati</taxon>
        <taxon>Bacillota</taxon>
        <taxon>Bacilli</taxon>
        <taxon>Bacillales</taxon>
        <taxon>Bacillaceae</taxon>
        <taxon>Ectobacillus</taxon>
    </lineage>
</organism>
<dbReference type="CDD" id="cd04875">
    <property type="entry name" value="ACT_F4HF-DF"/>
    <property type="match status" value="1"/>
</dbReference>
<dbReference type="PRINTS" id="PR01575">
    <property type="entry name" value="FFH4HYDRLASE"/>
</dbReference>
<accession>A0AA42BPM3</accession>
<evidence type="ECO:0000256" key="4">
    <source>
        <dbReference type="NCBIfam" id="TIGR00655"/>
    </source>
</evidence>
<evidence type="ECO:0000313" key="6">
    <source>
        <dbReference type="EMBL" id="MCP8968591.1"/>
    </source>
</evidence>
<dbReference type="InterPro" id="IPR004810">
    <property type="entry name" value="PurU"/>
</dbReference>
<dbReference type="SUPFAM" id="SSF55021">
    <property type="entry name" value="ACT-like"/>
    <property type="match status" value="1"/>
</dbReference>
<dbReference type="NCBIfam" id="NF004684">
    <property type="entry name" value="PRK06027.1"/>
    <property type="match status" value="1"/>
</dbReference>
<dbReference type="InterPro" id="IPR045865">
    <property type="entry name" value="ACT-like_dom_sf"/>
</dbReference>
<dbReference type="InterPro" id="IPR002376">
    <property type="entry name" value="Formyl_transf_N"/>
</dbReference>
<dbReference type="InterPro" id="IPR041729">
    <property type="entry name" value="Formyl-FH4-Hydrolase_C"/>
</dbReference>
<dbReference type="InterPro" id="IPR036477">
    <property type="entry name" value="Formyl_transf_N_sf"/>
</dbReference>
<dbReference type="AlphaFoldDB" id="A0AA42BPM3"/>
<keyword evidence="3" id="KW-0658">Purine biosynthesis</keyword>
<dbReference type="NCBIfam" id="TIGR00655">
    <property type="entry name" value="PurU"/>
    <property type="match status" value="1"/>
</dbReference>
<evidence type="ECO:0000313" key="7">
    <source>
        <dbReference type="Proteomes" id="UP001156102"/>
    </source>
</evidence>
<dbReference type="PIRSF" id="PIRSF036480">
    <property type="entry name" value="FormyFH4_hydr"/>
    <property type="match status" value="1"/>
</dbReference>
<dbReference type="PANTHER" id="PTHR42706">
    <property type="entry name" value="FORMYLTETRAHYDROFOLATE DEFORMYLASE"/>
    <property type="match status" value="1"/>
</dbReference>
<evidence type="ECO:0000256" key="1">
    <source>
        <dbReference type="ARBA" id="ARBA00022563"/>
    </source>
</evidence>
<dbReference type="CDD" id="cd08648">
    <property type="entry name" value="FMT_core_Formyl-FH4-Hydrolase_C"/>
    <property type="match status" value="1"/>
</dbReference>
<dbReference type="Pfam" id="PF01842">
    <property type="entry name" value="ACT"/>
    <property type="match status" value="1"/>
</dbReference>
<dbReference type="PANTHER" id="PTHR42706:SF1">
    <property type="entry name" value="FORMYLTETRAHYDROFOLATE DEFORMYLASE 2, MITOCHONDRIAL"/>
    <property type="match status" value="1"/>
</dbReference>
<dbReference type="HAMAP" id="MF_01927">
    <property type="entry name" value="PurU"/>
    <property type="match status" value="1"/>
</dbReference>
<comment type="caution">
    <text evidence="6">The sequence shown here is derived from an EMBL/GenBank/DDBJ whole genome shotgun (WGS) entry which is preliminary data.</text>
</comment>
<dbReference type="EMBL" id="JANCLT010000003">
    <property type="protein sequence ID" value="MCP8968591.1"/>
    <property type="molecule type" value="Genomic_DNA"/>
</dbReference>
<feature type="active site" evidence="3">
    <location>
        <position position="244"/>
    </location>
</feature>
<reference evidence="6" key="1">
    <citation type="submission" date="2022-07" db="EMBL/GenBank/DDBJ databases">
        <authorList>
            <person name="Li W.-J."/>
            <person name="Deng Q.-Q."/>
        </authorList>
    </citation>
    <scope>NUCLEOTIDE SEQUENCE</scope>
    <source>
        <strain evidence="6">SYSU M60031</strain>
    </source>
</reference>
<keyword evidence="1 3" id="KW-0554">One-carbon metabolism</keyword>
<protein>
    <recommendedName>
        <fullName evidence="3 4">Formyltetrahydrofolate deformylase</fullName>
        <ecNumber evidence="3 4">3.5.1.10</ecNumber>
    </recommendedName>
    <alternativeName>
        <fullName evidence="3">Formyl-FH(4) hydrolase</fullName>
    </alternativeName>
</protein>
<name>A0AA42BPM3_9BACI</name>
<dbReference type="Gene3D" id="3.30.70.260">
    <property type="match status" value="1"/>
</dbReference>
<dbReference type="SUPFAM" id="SSF53328">
    <property type="entry name" value="Formyltransferase"/>
    <property type="match status" value="1"/>
</dbReference>
<dbReference type="Gene3D" id="3.40.50.170">
    <property type="entry name" value="Formyl transferase, N-terminal domain"/>
    <property type="match status" value="1"/>
</dbReference>
<feature type="domain" description="ACT" evidence="5">
    <location>
        <begin position="21"/>
        <end position="108"/>
    </location>
</feature>
<dbReference type="RefSeq" id="WP_254758494.1">
    <property type="nucleotide sequence ID" value="NZ_JANCLT010000003.1"/>
</dbReference>
<keyword evidence="7" id="KW-1185">Reference proteome</keyword>
<dbReference type="PROSITE" id="PS51671">
    <property type="entry name" value="ACT"/>
    <property type="match status" value="1"/>
</dbReference>
<gene>
    <name evidence="3 6" type="primary">purU</name>
    <name evidence="6" type="ORF">NK662_08560</name>
</gene>
<sequence>MKPSIAAHLQAFQQENRNRGRLLITCPDRPGIVAAVSQFLFTYEANIIESSQYSTNPTGGTFFMRIEFECPDLPGKAAYMQEAFRTIGADFEMNWRLLPLYEVKRTAVFVSKELHCLLELLWEWQNGDLLTDISLVISNHEDAREAVEQLGIPFYHIPARRENRAEAEATQLELLREYEIDLIVLARYMQILTPQFVSAHPHRIINIHHSFLPAFIGARPYERAFERGVKLIGATSHYVTDDLDEGPIIEQGIERVQHHHNAEDLKKIGRSIERSVLARAVKWHLEDRVIVHGNKTIVF</sequence>
<comment type="function">
    <text evidence="3">Catalyzes the hydrolysis of 10-formyltetrahydrofolate (formyl-FH4) to formate and tetrahydrofolate (FH4).</text>
</comment>
<dbReference type="Pfam" id="PF00551">
    <property type="entry name" value="Formyl_trans_N"/>
    <property type="match status" value="1"/>
</dbReference>
<comment type="similarity">
    <text evidence="3">Belongs to the PurU family.</text>
</comment>
<comment type="pathway">
    <text evidence="3">Purine metabolism; IMP biosynthesis via de novo pathway; formate from 10-formyl-5,6,7,8-tetrahydrofolate: step 1/1.</text>
</comment>
<dbReference type="Proteomes" id="UP001156102">
    <property type="component" value="Unassembled WGS sequence"/>
</dbReference>
<dbReference type="GO" id="GO:0006730">
    <property type="term" value="P:one-carbon metabolic process"/>
    <property type="evidence" value="ECO:0007669"/>
    <property type="project" value="UniProtKB-KW"/>
</dbReference>
<dbReference type="EC" id="3.5.1.10" evidence="3 4"/>
<comment type="catalytic activity">
    <reaction evidence="3">
        <text>(6R)-10-formyltetrahydrofolate + H2O = (6S)-5,6,7,8-tetrahydrofolate + formate + H(+)</text>
        <dbReference type="Rhea" id="RHEA:19833"/>
        <dbReference type="ChEBI" id="CHEBI:15377"/>
        <dbReference type="ChEBI" id="CHEBI:15378"/>
        <dbReference type="ChEBI" id="CHEBI:15740"/>
        <dbReference type="ChEBI" id="CHEBI:57453"/>
        <dbReference type="ChEBI" id="CHEBI:195366"/>
        <dbReference type="EC" id="3.5.1.10"/>
    </reaction>
</comment>
<proteinExistence type="inferred from homology"/>
<dbReference type="GO" id="GO:0008864">
    <property type="term" value="F:formyltetrahydrofolate deformylase activity"/>
    <property type="evidence" value="ECO:0007669"/>
    <property type="project" value="UniProtKB-UniRule"/>
</dbReference>